<evidence type="ECO:0000256" key="1">
    <source>
        <dbReference type="SAM" id="Coils"/>
    </source>
</evidence>
<name>A0A6G4V3I9_9ACTN</name>
<dbReference type="RefSeq" id="WP_165258209.1">
    <property type="nucleotide sequence ID" value="NZ_JAAKZY010000031.1"/>
</dbReference>
<proteinExistence type="predicted"/>
<dbReference type="AlphaFoldDB" id="A0A6G4V3I9"/>
<reference evidence="2 3" key="1">
    <citation type="submission" date="2020-02" db="EMBL/GenBank/DDBJ databases">
        <title>Whole-genome analyses of novel actinobacteria.</title>
        <authorList>
            <person name="Sahin N."/>
            <person name="Gencbay T."/>
        </authorList>
    </citation>
    <scope>NUCLEOTIDE SEQUENCE [LARGE SCALE GENOMIC DNA]</scope>
    <source>
        <strain evidence="2 3">HC44</strain>
    </source>
</reference>
<organism evidence="2 3">
    <name type="scientific">Streptomyces scabichelini</name>
    <dbReference type="NCBI Taxonomy" id="2711217"/>
    <lineage>
        <taxon>Bacteria</taxon>
        <taxon>Bacillati</taxon>
        <taxon>Actinomycetota</taxon>
        <taxon>Actinomycetes</taxon>
        <taxon>Kitasatosporales</taxon>
        <taxon>Streptomycetaceae</taxon>
        <taxon>Streptomyces</taxon>
    </lineage>
</organism>
<keyword evidence="3" id="KW-1185">Reference proteome</keyword>
<accession>A0A6G4V3I9</accession>
<comment type="caution">
    <text evidence="2">The sequence shown here is derived from an EMBL/GenBank/DDBJ whole genome shotgun (WGS) entry which is preliminary data.</text>
</comment>
<keyword evidence="1" id="KW-0175">Coiled coil</keyword>
<gene>
    <name evidence="2" type="ORF">G5C60_12620</name>
</gene>
<evidence type="ECO:0000313" key="3">
    <source>
        <dbReference type="Proteomes" id="UP000472335"/>
    </source>
</evidence>
<dbReference type="Proteomes" id="UP000472335">
    <property type="component" value="Unassembled WGS sequence"/>
</dbReference>
<protein>
    <submittedName>
        <fullName evidence="2">Uncharacterized protein</fullName>
    </submittedName>
</protein>
<evidence type="ECO:0000313" key="2">
    <source>
        <dbReference type="EMBL" id="NGO08440.1"/>
    </source>
</evidence>
<sequence>MTPHHAIEITLTRPATTRELHRARRTVPLAANADHTRLLVVQPAKNPGRALRVLRHQLGGRLPIDILTTHYPDEHGQILLNVALSTTAHRTIRKSAAAQGQRPRDFLRERLTAAVAQSEQERARRLIAQLQDLLVEYTAEELLTCAASTLLSAHRSRSPSAP</sequence>
<dbReference type="EMBL" id="JAAKZY010000031">
    <property type="protein sequence ID" value="NGO08440.1"/>
    <property type="molecule type" value="Genomic_DNA"/>
</dbReference>
<feature type="coiled-coil region" evidence="1">
    <location>
        <begin position="113"/>
        <end position="140"/>
    </location>
</feature>